<proteinExistence type="predicted"/>
<evidence type="ECO:0000313" key="2">
    <source>
        <dbReference type="EMBL" id="VFK16661.1"/>
    </source>
</evidence>
<feature type="region of interest" description="Disordered" evidence="1">
    <location>
        <begin position="72"/>
        <end position="100"/>
    </location>
</feature>
<sequence length="113" mass="12597">MYPVIEITKRLDISDRCNLFISRSSSQMSRVLRNAGFALPNAKSCFVGSSTSFAGCYRYRAKIIDPRLDPGDALRISDPGKDPGNIRKREGSSEFPDGARASYSERPFRFVLA</sequence>
<organism evidence="2">
    <name type="scientific">Candidatus Kentrum sp. LFY</name>
    <dbReference type="NCBI Taxonomy" id="2126342"/>
    <lineage>
        <taxon>Bacteria</taxon>
        <taxon>Pseudomonadati</taxon>
        <taxon>Pseudomonadota</taxon>
        <taxon>Gammaproteobacteria</taxon>
        <taxon>Candidatus Kentrum</taxon>
    </lineage>
</organism>
<evidence type="ECO:0000256" key="1">
    <source>
        <dbReference type="SAM" id="MobiDB-lite"/>
    </source>
</evidence>
<gene>
    <name evidence="2" type="ORF">BECKLFY1418C_GA0070996_102511</name>
</gene>
<dbReference type="AlphaFoldDB" id="A0A450WI07"/>
<protein>
    <submittedName>
        <fullName evidence="2">Uncharacterized protein</fullName>
    </submittedName>
</protein>
<dbReference type="EMBL" id="CAADFN010000025">
    <property type="protein sequence ID" value="VFK16661.1"/>
    <property type="molecule type" value="Genomic_DNA"/>
</dbReference>
<reference evidence="2" key="1">
    <citation type="submission" date="2019-02" db="EMBL/GenBank/DDBJ databases">
        <authorList>
            <person name="Gruber-Vodicka R. H."/>
            <person name="Seah K. B. B."/>
        </authorList>
    </citation>
    <scope>NUCLEOTIDE SEQUENCE</scope>
    <source>
        <strain evidence="2">BECK_BY7</strain>
    </source>
</reference>
<accession>A0A450WI07</accession>
<feature type="compositionally biased region" description="Basic and acidic residues" evidence="1">
    <location>
        <begin position="78"/>
        <end position="92"/>
    </location>
</feature>
<name>A0A450WI07_9GAMM</name>